<dbReference type="InterPro" id="IPR019196">
    <property type="entry name" value="ABC_transp_unknown"/>
</dbReference>
<feature type="transmembrane region" description="Helical" evidence="1">
    <location>
        <begin position="267"/>
        <end position="284"/>
    </location>
</feature>
<dbReference type="OrthoDB" id="609779at2"/>
<keyword evidence="1" id="KW-1133">Transmembrane helix</keyword>
<feature type="transmembrane region" description="Helical" evidence="1">
    <location>
        <begin position="12"/>
        <end position="32"/>
    </location>
</feature>
<evidence type="ECO:0000313" key="3">
    <source>
        <dbReference type="EMBL" id="SHF65266.1"/>
    </source>
</evidence>
<dbReference type="RefSeq" id="WP_073232017.1">
    <property type="nucleotide sequence ID" value="NZ_FQUQ01000003.1"/>
</dbReference>
<dbReference type="Pfam" id="PF12679">
    <property type="entry name" value="ABC2_membrane_2"/>
    <property type="match status" value="1"/>
</dbReference>
<dbReference type="GO" id="GO:0140359">
    <property type="term" value="F:ABC-type transporter activity"/>
    <property type="evidence" value="ECO:0007669"/>
    <property type="project" value="InterPro"/>
</dbReference>
<dbReference type="AlphaFoldDB" id="A0A1M5DEB5"/>
<feature type="transmembrane region" description="Helical" evidence="1">
    <location>
        <begin position="745"/>
        <end position="764"/>
    </location>
</feature>
<feature type="transmembrane region" description="Helical" evidence="1">
    <location>
        <begin position="116"/>
        <end position="141"/>
    </location>
</feature>
<dbReference type="GO" id="GO:0005886">
    <property type="term" value="C:plasma membrane"/>
    <property type="evidence" value="ECO:0007669"/>
    <property type="project" value="UniProtKB-SubCell"/>
</dbReference>
<evidence type="ECO:0000256" key="1">
    <source>
        <dbReference type="SAM" id="Phobius"/>
    </source>
</evidence>
<proteinExistence type="predicted"/>
<keyword evidence="4" id="KW-1185">Reference proteome</keyword>
<name>A0A1M5DEB5_9SPHI</name>
<evidence type="ECO:0000259" key="2">
    <source>
        <dbReference type="Pfam" id="PF09822"/>
    </source>
</evidence>
<feature type="transmembrane region" description="Helical" evidence="1">
    <location>
        <begin position="181"/>
        <end position="200"/>
    </location>
</feature>
<reference evidence="4" key="1">
    <citation type="submission" date="2016-11" db="EMBL/GenBank/DDBJ databases">
        <authorList>
            <person name="Varghese N."/>
            <person name="Submissions S."/>
        </authorList>
    </citation>
    <scope>NUCLEOTIDE SEQUENCE [LARGE SCALE GENOMIC DNA]</scope>
    <source>
        <strain evidence="4">DSM 16990</strain>
    </source>
</reference>
<evidence type="ECO:0000313" key="4">
    <source>
        <dbReference type="Proteomes" id="UP000184287"/>
    </source>
</evidence>
<feature type="transmembrane region" description="Helical" evidence="1">
    <location>
        <begin position="74"/>
        <end position="95"/>
    </location>
</feature>
<feature type="transmembrane region" description="Helical" evidence="1">
    <location>
        <begin position="153"/>
        <end position="174"/>
    </location>
</feature>
<dbReference type="STRING" id="288992.SAMN04488522_103194"/>
<protein>
    <submittedName>
        <fullName evidence="3">ABC-2 type transport system permease protein</fullName>
    </submittedName>
</protein>
<feature type="domain" description="ABC-type uncharacterised transport system" evidence="2">
    <location>
        <begin position="490"/>
        <end position="719"/>
    </location>
</feature>
<dbReference type="Proteomes" id="UP000184287">
    <property type="component" value="Unassembled WGS sequence"/>
</dbReference>
<accession>A0A1M5DEB5</accession>
<keyword evidence="1" id="KW-0812">Transmembrane</keyword>
<gene>
    <name evidence="3" type="ORF">SAMN04488522_103194</name>
</gene>
<sequence length="769" mass="85001">MKKIVQIARLELCLLFYSPIAWLLIMVLFVHMSHALIPGIAQIRHLQEFIPGFSFLTERLFTSSSSSGNISQGVFFSILGKLYLYTPLITMGIISRENSSGSIKLLFSSPVKLSHIVYGKFAAMLVFNLVIAGLMGLFFIAGSLSVDHFDYPYVLVAILASFLLLSAYSAIGIFMSSLTTYQVVAAICTFAVLAFMNYVGNFGQGLDFVRDLTHSLSMPSRAERMVGGLLSSRDVIYYIAVSGIFLGFTIAKLELGRVSRSFVYQTGRYTAVLVVGLAVAYLSSRQRVIVYYDATATKANTIVKATQEILRKMGDEPVEMTAYINGLHYTYENAAPVNRIFSIAQWEPYLRFKPNINLHWVYYYDSFDPQLYAVNPGKSLKTMFAEKAKSSDIDTAGFLSPAQIRKQIDLRGENDRVVIQLKYKGKTTFLRTFDGGNIWPKEEEVAAALKRLIVTPPKIVFSTDGYQRSVDKIGDRDYKQLFNTKLSRNSLINTGFDIDSVSLEHGQIPAGIATLVIADPKVAFSPAALAKLHQYIAEGGNLMIAGEPGKQVVLNPLLDSLGVKMLDGTLVQHSRDFSYGLVTPNLTAAAVKMAPLLKSAFMEKKTVSMPGTAALAELNSGAFDVQPLLMTNAKTSWIKKGAFVLDSAALVVEKNKGDQPGAFPAVLLLSRKVNHKQQRIIVSGDADFFSNKELGRTNMETVNGFFAVNLFSWFSNDEFPVDMVRPESKDTTLKLSKAGVKTLQISYYLMIPGTILLLGAILLIRRKRK</sequence>
<feature type="transmembrane region" description="Helical" evidence="1">
    <location>
        <begin position="235"/>
        <end position="255"/>
    </location>
</feature>
<keyword evidence="1" id="KW-0472">Membrane</keyword>
<organism evidence="3 4">
    <name type="scientific">Pedobacter caeni</name>
    <dbReference type="NCBI Taxonomy" id="288992"/>
    <lineage>
        <taxon>Bacteria</taxon>
        <taxon>Pseudomonadati</taxon>
        <taxon>Bacteroidota</taxon>
        <taxon>Sphingobacteriia</taxon>
        <taxon>Sphingobacteriales</taxon>
        <taxon>Sphingobacteriaceae</taxon>
        <taxon>Pedobacter</taxon>
    </lineage>
</organism>
<dbReference type="Pfam" id="PF09822">
    <property type="entry name" value="ABC_transp_aux"/>
    <property type="match status" value="1"/>
</dbReference>
<dbReference type="EMBL" id="FQUQ01000003">
    <property type="protein sequence ID" value="SHF65266.1"/>
    <property type="molecule type" value="Genomic_DNA"/>
</dbReference>